<reference evidence="2 3" key="1">
    <citation type="submission" date="2013-04" db="EMBL/GenBank/DDBJ databases">
        <title>The Genome Sequence of Parabacteroides gordonii DSM 23371.</title>
        <authorList>
            <consortium name="The Broad Institute Genomics Platform"/>
            <person name="Earl A."/>
            <person name="Ward D."/>
            <person name="Feldgarden M."/>
            <person name="Gevers D."/>
            <person name="Martens E."/>
            <person name="Sakamoto M."/>
            <person name="Benno Y."/>
            <person name="Suzuki N."/>
            <person name="Matsunaga N."/>
            <person name="Koshihara K."/>
            <person name="Seki M."/>
            <person name="Komiya H."/>
            <person name="Walker B."/>
            <person name="Young S."/>
            <person name="Zeng Q."/>
            <person name="Gargeya S."/>
            <person name="Fitzgerald M."/>
            <person name="Haas B."/>
            <person name="Abouelleil A."/>
            <person name="Allen A.W."/>
            <person name="Alvarado L."/>
            <person name="Arachchi H.M."/>
            <person name="Berlin A.M."/>
            <person name="Chapman S.B."/>
            <person name="Gainer-Dewar J."/>
            <person name="Goldberg J."/>
            <person name="Griggs A."/>
            <person name="Gujja S."/>
            <person name="Hansen M."/>
            <person name="Howarth C."/>
            <person name="Imamovic A."/>
            <person name="Ireland A."/>
            <person name="Larimer J."/>
            <person name="McCowan C."/>
            <person name="Murphy C."/>
            <person name="Pearson M."/>
            <person name="Poon T.W."/>
            <person name="Priest M."/>
            <person name="Roberts A."/>
            <person name="Saif S."/>
            <person name="Shea T."/>
            <person name="Sisk P."/>
            <person name="Sykes S."/>
            <person name="Wortman J."/>
            <person name="Nusbaum C."/>
            <person name="Birren B."/>
        </authorList>
    </citation>
    <scope>NUCLEOTIDE SEQUENCE [LARGE SCALE GENOMIC DNA]</scope>
    <source>
        <strain evidence="2 3">MS-1</strain>
    </source>
</reference>
<dbReference type="PATRIC" id="fig|1203610.3.peg.2239"/>
<evidence type="ECO:0000256" key="1">
    <source>
        <dbReference type="SAM" id="Phobius"/>
    </source>
</evidence>
<dbReference type="Proteomes" id="UP000033035">
    <property type="component" value="Unassembled WGS sequence"/>
</dbReference>
<dbReference type="AlphaFoldDB" id="A0A0F5JFG9"/>
<accession>A0A0F5JFG9</accession>
<dbReference type="EMBL" id="AQHW01000014">
    <property type="protein sequence ID" value="KKB56546.1"/>
    <property type="molecule type" value="Genomic_DNA"/>
</dbReference>
<protein>
    <submittedName>
        <fullName evidence="2">Uncharacterized protein</fullName>
    </submittedName>
</protein>
<comment type="caution">
    <text evidence="2">The sequence shown here is derived from an EMBL/GenBank/DDBJ whole genome shotgun (WGS) entry which is preliminary data.</text>
</comment>
<dbReference type="RefSeq" id="WP_028728857.1">
    <property type="nucleotide sequence ID" value="NZ_AUAE01000040.1"/>
</dbReference>
<feature type="transmembrane region" description="Helical" evidence="1">
    <location>
        <begin position="80"/>
        <end position="106"/>
    </location>
</feature>
<proteinExistence type="predicted"/>
<dbReference type="HOGENOM" id="CLU_2220621_0_0_10"/>
<keyword evidence="1" id="KW-0472">Membrane</keyword>
<name>A0A0F5JFG9_9BACT</name>
<evidence type="ECO:0000313" key="3">
    <source>
        <dbReference type="Proteomes" id="UP000033035"/>
    </source>
</evidence>
<keyword evidence="3" id="KW-1185">Reference proteome</keyword>
<keyword evidence="1" id="KW-1133">Transmembrane helix</keyword>
<keyword evidence="1" id="KW-0812">Transmembrane</keyword>
<evidence type="ECO:0000313" key="2">
    <source>
        <dbReference type="EMBL" id="KKB56546.1"/>
    </source>
</evidence>
<organism evidence="2 3">
    <name type="scientific">Parabacteroides gordonii MS-1 = DSM 23371</name>
    <dbReference type="NCBI Taxonomy" id="1203610"/>
    <lineage>
        <taxon>Bacteria</taxon>
        <taxon>Pseudomonadati</taxon>
        <taxon>Bacteroidota</taxon>
        <taxon>Bacteroidia</taxon>
        <taxon>Bacteroidales</taxon>
        <taxon>Tannerellaceae</taxon>
        <taxon>Parabacteroides</taxon>
    </lineage>
</organism>
<gene>
    <name evidence="2" type="ORF">HMPREF1536_02182</name>
</gene>
<sequence length="111" mass="13305">MDYDRIKILLEKYWECATTIDEERELRHFFSSDTLPLELRPYKAWFLTPEAEILPPLGKEFDLKVLQRIAKEKRQRHLRLFYSFSALVTFIIVLLFVLLLTSSFMIENCCV</sequence>
<dbReference type="STRING" id="1203610.HMPREF1536_02182"/>